<evidence type="ECO:0000313" key="1">
    <source>
        <dbReference type="EMBL" id="MDQ1210306.1"/>
    </source>
</evidence>
<keyword evidence="1" id="KW-0224">Dipeptidase</keyword>
<dbReference type="RefSeq" id="WP_307004906.1">
    <property type="nucleotide sequence ID" value="NZ_JAUTBK010000002.1"/>
</dbReference>
<dbReference type="Gene3D" id="3.20.20.140">
    <property type="entry name" value="Metal-dependent hydrolases"/>
    <property type="match status" value="1"/>
</dbReference>
<reference evidence="1 2" key="1">
    <citation type="submission" date="2023-07" db="EMBL/GenBank/DDBJ databases">
        <title>Functional and genomic diversity of the sorghum phyllosphere microbiome.</title>
        <authorList>
            <person name="Shade A."/>
        </authorList>
    </citation>
    <scope>NUCLEOTIDE SEQUENCE [LARGE SCALE GENOMIC DNA]</scope>
    <source>
        <strain evidence="1 2">SORGH_AS_0887</strain>
    </source>
</reference>
<dbReference type="PANTHER" id="PTHR10443">
    <property type="entry name" value="MICROSOMAL DIPEPTIDASE"/>
    <property type="match status" value="1"/>
</dbReference>
<accession>A0ABU0V0M4</accession>
<dbReference type="Pfam" id="PF01244">
    <property type="entry name" value="Peptidase_M19"/>
    <property type="match status" value="1"/>
</dbReference>
<dbReference type="CDD" id="cd01301">
    <property type="entry name" value="rDP_like"/>
    <property type="match status" value="1"/>
</dbReference>
<protein>
    <submittedName>
        <fullName evidence="1">Membrane dipeptidase</fullName>
        <ecNumber evidence="1">3.4.13.19</ecNumber>
    </submittedName>
</protein>
<evidence type="ECO:0000313" key="2">
    <source>
        <dbReference type="Proteomes" id="UP001233360"/>
    </source>
</evidence>
<dbReference type="PANTHER" id="PTHR10443:SF12">
    <property type="entry name" value="DIPEPTIDASE"/>
    <property type="match status" value="1"/>
</dbReference>
<sequence length="348" mass="39049">MKSFDGHNDLLARLWLSEHPDPVGMFLKGQLPGHLDFARCQQAQFAGGLFAIFVPPFDYVRNNHPYKLRNSAQAGFDAQDIHHIVFTQLDYIEQIASRSDRRIQICLSVEDIQFCLQQDIMAVVIHLEGAEVLDSEFGILEQLHARGLRSIGPLWNLPNQFGHGLQASFPHSPDTGLGLTDQGKALIQLCSEKRIMIDVSHMNEKAFWDTAKISGLPLIATHSNVHQLCPQARNLTDAQLEAIQASQGCVGVNFDTAFLRPDGQRNAATSIDLILEHIEYLMHKLGEDQVAFGSDFDGSFISDHLKDVTGLIHLQQAFERRGYSQALQEKLCHQNWLSALQRVWHPAC</sequence>
<keyword evidence="2" id="KW-1185">Reference proteome</keyword>
<dbReference type="Proteomes" id="UP001233360">
    <property type="component" value="Unassembled WGS sequence"/>
</dbReference>
<comment type="caution">
    <text evidence="1">The sequence shown here is derived from an EMBL/GenBank/DDBJ whole genome shotgun (WGS) entry which is preliminary data.</text>
</comment>
<dbReference type="InterPro" id="IPR032466">
    <property type="entry name" value="Metal_Hydrolase"/>
</dbReference>
<proteinExistence type="predicted"/>
<keyword evidence="1" id="KW-0378">Hydrolase</keyword>
<dbReference type="SUPFAM" id="SSF51556">
    <property type="entry name" value="Metallo-dependent hydrolases"/>
    <property type="match status" value="1"/>
</dbReference>
<dbReference type="GO" id="GO:0016805">
    <property type="term" value="F:dipeptidase activity"/>
    <property type="evidence" value="ECO:0007669"/>
    <property type="project" value="UniProtKB-KW"/>
</dbReference>
<dbReference type="InterPro" id="IPR008257">
    <property type="entry name" value="Pept_M19"/>
</dbReference>
<dbReference type="EC" id="3.4.13.19" evidence="1"/>
<keyword evidence="1" id="KW-0645">Protease</keyword>
<dbReference type="EMBL" id="JAUTBK010000002">
    <property type="protein sequence ID" value="MDQ1210306.1"/>
    <property type="molecule type" value="Genomic_DNA"/>
</dbReference>
<name>A0ABU0V0M4_ACIBI</name>
<dbReference type="PROSITE" id="PS51365">
    <property type="entry name" value="RENAL_DIPEPTIDASE_2"/>
    <property type="match status" value="1"/>
</dbReference>
<organism evidence="1 2">
    <name type="scientific">Acinetobacter baylyi</name>
    <dbReference type="NCBI Taxonomy" id="202950"/>
    <lineage>
        <taxon>Bacteria</taxon>
        <taxon>Pseudomonadati</taxon>
        <taxon>Pseudomonadota</taxon>
        <taxon>Gammaproteobacteria</taxon>
        <taxon>Moraxellales</taxon>
        <taxon>Moraxellaceae</taxon>
        <taxon>Acinetobacter</taxon>
    </lineage>
</organism>
<gene>
    <name evidence="1" type="ORF">QE380_003229</name>
</gene>